<organism evidence="1 2">
    <name type="scientific">Clathrus columnatus</name>
    <dbReference type="NCBI Taxonomy" id="1419009"/>
    <lineage>
        <taxon>Eukaryota</taxon>
        <taxon>Fungi</taxon>
        <taxon>Dikarya</taxon>
        <taxon>Basidiomycota</taxon>
        <taxon>Agaricomycotina</taxon>
        <taxon>Agaricomycetes</taxon>
        <taxon>Phallomycetidae</taxon>
        <taxon>Phallales</taxon>
        <taxon>Clathraceae</taxon>
        <taxon>Clathrus</taxon>
    </lineage>
</organism>
<keyword evidence="2" id="KW-1185">Reference proteome</keyword>
<proteinExistence type="predicted"/>
<accession>A0AAV5AN03</accession>
<evidence type="ECO:0000313" key="1">
    <source>
        <dbReference type="EMBL" id="GJJ14438.1"/>
    </source>
</evidence>
<dbReference type="Proteomes" id="UP001050691">
    <property type="component" value="Unassembled WGS sequence"/>
</dbReference>
<dbReference type="EMBL" id="BPWL01000009">
    <property type="protein sequence ID" value="GJJ14438.1"/>
    <property type="molecule type" value="Genomic_DNA"/>
</dbReference>
<reference evidence="1" key="1">
    <citation type="submission" date="2021-10" db="EMBL/GenBank/DDBJ databases">
        <title>De novo Genome Assembly of Clathrus columnatus (Basidiomycota, Fungi) Using Illumina and Nanopore Sequence Data.</title>
        <authorList>
            <person name="Ogiso-Tanaka E."/>
            <person name="Itagaki H."/>
            <person name="Hosoya T."/>
            <person name="Hosaka K."/>
        </authorList>
    </citation>
    <scope>NUCLEOTIDE SEQUENCE</scope>
    <source>
        <strain evidence="1">MO-923</strain>
    </source>
</reference>
<comment type="caution">
    <text evidence="1">The sequence shown here is derived from an EMBL/GenBank/DDBJ whole genome shotgun (WGS) entry which is preliminary data.</text>
</comment>
<protein>
    <submittedName>
        <fullName evidence="1">Uncharacterized protein</fullName>
    </submittedName>
</protein>
<evidence type="ECO:0000313" key="2">
    <source>
        <dbReference type="Proteomes" id="UP001050691"/>
    </source>
</evidence>
<dbReference type="AlphaFoldDB" id="A0AAV5AN03"/>
<sequence length="228" mass="26017">MVLQDGKTGQNVKAPLKFLLPTLILSPAIDEEEEIVAKHPPKIRRHGREYSLQLKATDKPITVKEDSVTVEASVPVPPIEVIPKRLSRPPPPPPHDPAFLSPRNYQFFPLFPSILSDVHNFAYTVDAKRIARQQHMQSFPPRHRTSSTRDYSVEEEFARRFGYELPSYNNIAPNQEIAFFTSFEDSHHLPPVRKPRPRSTKVHSVIVDENEEGFLVLLPPPSLCEFLC</sequence>
<name>A0AAV5AN03_9AGAM</name>
<gene>
    <name evidence="1" type="ORF">Clacol_008702</name>
</gene>